<dbReference type="GO" id="GO:0016757">
    <property type="term" value="F:glycosyltransferase activity"/>
    <property type="evidence" value="ECO:0007669"/>
    <property type="project" value="InterPro"/>
</dbReference>
<dbReference type="EMBL" id="MT142408">
    <property type="protein sequence ID" value="QJA80138.1"/>
    <property type="molecule type" value="Genomic_DNA"/>
</dbReference>
<dbReference type="InterPro" id="IPR001296">
    <property type="entry name" value="Glyco_trans_1"/>
</dbReference>
<dbReference type="CDD" id="cd03801">
    <property type="entry name" value="GT4_PimA-like"/>
    <property type="match status" value="1"/>
</dbReference>
<dbReference type="Gene3D" id="3.40.50.2000">
    <property type="entry name" value="Glycogen Phosphorylase B"/>
    <property type="match status" value="2"/>
</dbReference>
<organism evidence="2">
    <name type="scientific">viral metagenome</name>
    <dbReference type="NCBI Taxonomy" id="1070528"/>
    <lineage>
        <taxon>unclassified sequences</taxon>
        <taxon>metagenomes</taxon>
        <taxon>organismal metagenomes</taxon>
    </lineage>
</organism>
<dbReference type="EMBL" id="MT144744">
    <property type="protein sequence ID" value="QJH98639.1"/>
    <property type="molecule type" value="Genomic_DNA"/>
</dbReference>
<keyword evidence="2" id="KW-0808">Transferase</keyword>
<protein>
    <submittedName>
        <fullName evidence="2">Putative glycosyltransferase</fullName>
    </submittedName>
</protein>
<dbReference type="Pfam" id="PF00534">
    <property type="entry name" value="Glycos_transf_1"/>
    <property type="match status" value="1"/>
</dbReference>
<sequence>MKIDFYCHPGSNSFLFTPLDVFGRGVGGAELSLISLAETLKDRGHDVTVYNTPVNDKMDNMEGEYDGVLYKNAVPSFRVNEPRDVLVLFRNPFQHIEQVNAKVKLFWSCDQVSAGNYRTDIYPYVDRAVCISEYHKQDHIERYGVSGDAIEVIDLGVRLGDYAKRLPKVPNKLVYCSVPHRGLRYLEPIYLKLQESFPDVSLYITSDYRLWGRGIARGDEDMRKQWEGVNGVYYLGAVPREVLITHQLTSDLFIYPHYPVGGFPELFGISLAECMAAGCVVISSDCGGLSTTSQVRIKGDPREERTQETYVECAKGILENRELLRSEQGYARGYAQGRFNWNEIAREWERVIEEEMDGKAE</sequence>
<name>A0A6M3KF34_9ZZZZ</name>
<dbReference type="AlphaFoldDB" id="A0A6M3KF34"/>
<evidence type="ECO:0000313" key="2">
    <source>
        <dbReference type="EMBL" id="QJA80138.1"/>
    </source>
</evidence>
<reference evidence="2" key="1">
    <citation type="submission" date="2020-03" db="EMBL/GenBank/DDBJ databases">
        <title>The deep terrestrial virosphere.</title>
        <authorList>
            <person name="Holmfeldt K."/>
            <person name="Nilsson E."/>
            <person name="Simone D."/>
            <person name="Lopez-Fernandez M."/>
            <person name="Wu X."/>
            <person name="de Brujin I."/>
            <person name="Lundin D."/>
            <person name="Andersson A."/>
            <person name="Bertilsson S."/>
            <person name="Dopson M."/>
        </authorList>
    </citation>
    <scope>NUCLEOTIDE SEQUENCE</scope>
    <source>
        <strain evidence="2">MM415A00773</strain>
        <strain evidence="3">TM448B01359</strain>
    </source>
</reference>
<accession>A0A6M3KF34</accession>
<dbReference type="SUPFAM" id="SSF53756">
    <property type="entry name" value="UDP-Glycosyltransferase/glycogen phosphorylase"/>
    <property type="match status" value="1"/>
</dbReference>
<feature type="domain" description="Glycosyl transferase family 1" evidence="1">
    <location>
        <begin position="229"/>
        <end position="321"/>
    </location>
</feature>
<gene>
    <name evidence="2" type="ORF">MM415A00773_0013</name>
    <name evidence="3" type="ORF">TM448B01359_0013</name>
</gene>
<dbReference type="PANTHER" id="PTHR12526:SF584">
    <property type="entry name" value="GLYCOSYLTRANSFERASE"/>
    <property type="match status" value="1"/>
</dbReference>
<evidence type="ECO:0000259" key="1">
    <source>
        <dbReference type="Pfam" id="PF00534"/>
    </source>
</evidence>
<proteinExistence type="predicted"/>
<evidence type="ECO:0000313" key="3">
    <source>
        <dbReference type="EMBL" id="QJH98639.1"/>
    </source>
</evidence>
<dbReference type="PANTHER" id="PTHR12526">
    <property type="entry name" value="GLYCOSYLTRANSFERASE"/>
    <property type="match status" value="1"/>
</dbReference>